<gene>
    <name evidence="2" type="ORF">O181_050968</name>
</gene>
<evidence type="ECO:0000256" key="1">
    <source>
        <dbReference type="SAM" id="MobiDB-lite"/>
    </source>
</evidence>
<dbReference type="EMBL" id="AVOT02022090">
    <property type="protein sequence ID" value="MBW0511253.1"/>
    <property type="molecule type" value="Genomic_DNA"/>
</dbReference>
<reference evidence="2" key="1">
    <citation type="submission" date="2021-03" db="EMBL/GenBank/DDBJ databases">
        <title>Draft genome sequence of rust myrtle Austropuccinia psidii MF-1, a brazilian biotype.</title>
        <authorList>
            <person name="Quecine M.C."/>
            <person name="Pachon D.M.R."/>
            <person name="Bonatelli M.L."/>
            <person name="Correr F.H."/>
            <person name="Franceschini L.M."/>
            <person name="Leite T.F."/>
            <person name="Margarido G.R.A."/>
            <person name="Almeida C.A."/>
            <person name="Ferrarezi J.A."/>
            <person name="Labate C.A."/>
        </authorList>
    </citation>
    <scope>NUCLEOTIDE SEQUENCE</scope>
    <source>
        <strain evidence="2">MF-1</strain>
    </source>
</reference>
<feature type="compositionally biased region" description="Basic and acidic residues" evidence="1">
    <location>
        <begin position="25"/>
        <end position="41"/>
    </location>
</feature>
<dbReference type="AlphaFoldDB" id="A0A9Q3HMV8"/>
<protein>
    <submittedName>
        <fullName evidence="2">Uncharacterized protein</fullName>
    </submittedName>
</protein>
<dbReference type="Proteomes" id="UP000765509">
    <property type="component" value="Unassembled WGS sequence"/>
</dbReference>
<evidence type="ECO:0000313" key="2">
    <source>
        <dbReference type="EMBL" id="MBW0511253.1"/>
    </source>
</evidence>
<keyword evidence="3" id="KW-1185">Reference proteome</keyword>
<comment type="caution">
    <text evidence="2">The sequence shown here is derived from an EMBL/GenBank/DDBJ whole genome shotgun (WGS) entry which is preliminary data.</text>
</comment>
<accession>A0A9Q3HMV8</accession>
<proteinExistence type="predicted"/>
<feature type="compositionally biased region" description="Basic and acidic residues" evidence="1">
    <location>
        <begin position="133"/>
        <end position="147"/>
    </location>
</feature>
<organism evidence="2 3">
    <name type="scientific">Austropuccinia psidii MF-1</name>
    <dbReference type="NCBI Taxonomy" id="1389203"/>
    <lineage>
        <taxon>Eukaryota</taxon>
        <taxon>Fungi</taxon>
        <taxon>Dikarya</taxon>
        <taxon>Basidiomycota</taxon>
        <taxon>Pucciniomycotina</taxon>
        <taxon>Pucciniomycetes</taxon>
        <taxon>Pucciniales</taxon>
        <taxon>Sphaerophragmiaceae</taxon>
        <taxon>Austropuccinia</taxon>
    </lineage>
</organism>
<sequence length="161" mass="18349">MTPTRSVSSNSIQSNGSGPGNLSQKSKDNIVSPEEKHKWKIPELPPVPKDLNHFEWATLEIYQSQYKNWFMVEKKQEWELLPSLWIGTMKSYLQVKKFMGPDKTGSSEGLDTHVFQKTTPTDKSFVEKLNHVVRGPEEGVDPRKGQEPHGSSPSLHKKKYT</sequence>
<feature type="region of interest" description="Disordered" evidence="1">
    <location>
        <begin position="133"/>
        <end position="161"/>
    </location>
</feature>
<feature type="region of interest" description="Disordered" evidence="1">
    <location>
        <begin position="1"/>
        <end position="44"/>
    </location>
</feature>
<feature type="compositionally biased region" description="Low complexity" evidence="1">
    <location>
        <begin position="1"/>
        <end position="16"/>
    </location>
</feature>
<evidence type="ECO:0000313" key="3">
    <source>
        <dbReference type="Proteomes" id="UP000765509"/>
    </source>
</evidence>
<name>A0A9Q3HMV8_9BASI</name>